<organism evidence="1 2">
    <name type="scientific">Thecamonas trahens ATCC 50062</name>
    <dbReference type="NCBI Taxonomy" id="461836"/>
    <lineage>
        <taxon>Eukaryota</taxon>
        <taxon>Apusozoa</taxon>
        <taxon>Apusomonadida</taxon>
        <taxon>Apusomonadidae</taxon>
        <taxon>Thecamonas</taxon>
    </lineage>
</organism>
<keyword evidence="1" id="KW-0282">Flagellum</keyword>
<dbReference type="eggNOG" id="ENOG502RXMS">
    <property type="taxonomic scope" value="Eukaryota"/>
</dbReference>
<dbReference type="Proteomes" id="UP000054408">
    <property type="component" value="Unassembled WGS sequence"/>
</dbReference>
<dbReference type="EMBL" id="GL349478">
    <property type="protein sequence ID" value="KNC53038.1"/>
    <property type="molecule type" value="Genomic_DNA"/>
</dbReference>
<protein>
    <submittedName>
        <fullName evidence="1">Flagellar associated protein</fullName>
    </submittedName>
</protein>
<proteinExistence type="predicted"/>
<name>A0A0L0DNP0_THETB</name>
<dbReference type="GeneID" id="25567817"/>
<keyword evidence="2" id="KW-1185">Reference proteome</keyword>
<evidence type="ECO:0000313" key="2">
    <source>
        <dbReference type="Proteomes" id="UP000054408"/>
    </source>
</evidence>
<dbReference type="PANTHER" id="PTHR38666:SF2">
    <property type="entry name" value="FLAGELLAR ASSOCIATED PROTEIN"/>
    <property type="match status" value="1"/>
</dbReference>
<dbReference type="Pfam" id="PF11539">
    <property type="entry name" value="DUF3228"/>
    <property type="match status" value="1"/>
</dbReference>
<dbReference type="PANTHER" id="PTHR38666">
    <property type="match status" value="1"/>
</dbReference>
<keyword evidence="1" id="KW-0966">Cell projection</keyword>
<dbReference type="InterPro" id="IPR021610">
    <property type="entry name" value="DUF3228"/>
</dbReference>
<accession>A0A0L0DNP0</accession>
<reference evidence="1 2" key="1">
    <citation type="submission" date="2010-05" db="EMBL/GenBank/DDBJ databases">
        <title>The Genome Sequence of Thecamonas trahens ATCC 50062.</title>
        <authorList>
            <consortium name="The Broad Institute Genome Sequencing Platform"/>
            <person name="Russ C."/>
            <person name="Cuomo C."/>
            <person name="Shea T."/>
            <person name="Young S.K."/>
            <person name="Zeng Q."/>
            <person name="Koehrsen M."/>
            <person name="Haas B."/>
            <person name="Borodovsky M."/>
            <person name="Guigo R."/>
            <person name="Alvarado L."/>
            <person name="Berlin A."/>
            <person name="Bochicchio J."/>
            <person name="Borenstein D."/>
            <person name="Chapman S."/>
            <person name="Chen Z."/>
            <person name="Freedman E."/>
            <person name="Gellesch M."/>
            <person name="Goldberg J."/>
            <person name="Griggs A."/>
            <person name="Gujja S."/>
            <person name="Heilman E."/>
            <person name="Heiman D."/>
            <person name="Hepburn T."/>
            <person name="Howarth C."/>
            <person name="Jen D."/>
            <person name="Larson L."/>
            <person name="Mehta T."/>
            <person name="Park D."/>
            <person name="Pearson M."/>
            <person name="Roberts A."/>
            <person name="Saif S."/>
            <person name="Shenoy N."/>
            <person name="Sisk P."/>
            <person name="Stolte C."/>
            <person name="Sykes S."/>
            <person name="Thomson T."/>
            <person name="Walk T."/>
            <person name="White J."/>
            <person name="Yandava C."/>
            <person name="Burger G."/>
            <person name="Gray M.W."/>
            <person name="Holland P.W.H."/>
            <person name="King N."/>
            <person name="Lang F.B.F."/>
            <person name="Roger A.J."/>
            <person name="Ruiz-Trillo I."/>
            <person name="Lander E."/>
            <person name="Nusbaum C."/>
        </authorList>
    </citation>
    <scope>NUCLEOTIDE SEQUENCE [LARGE SCALE GENOMIC DNA]</scope>
    <source>
        <strain evidence="1 2">ATCC 50062</strain>
    </source>
</reference>
<dbReference type="Gene3D" id="3.30.2310.50">
    <property type="entry name" value="Protein of unknown function (DUF3228), domain 1"/>
    <property type="match status" value="1"/>
</dbReference>
<dbReference type="AlphaFoldDB" id="A0A0L0DNP0"/>
<keyword evidence="1" id="KW-0969">Cilium</keyword>
<dbReference type="STRING" id="461836.A0A0L0DNP0"/>
<evidence type="ECO:0000313" key="1">
    <source>
        <dbReference type="EMBL" id="KNC53038.1"/>
    </source>
</evidence>
<gene>
    <name evidence="1" type="ORF">AMSG_09330</name>
</gene>
<dbReference type="RefSeq" id="XP_013754716.1">
    <property type="nucleotide sequence ID" value="XM_013899262.1"/>
</dbReference>
<sequence>MSAPASVSAAALASGIRSAGGLRFRLDPFAFRQFDNAEYSGTRLTGVDKEAFVAAVIDHFAAEPVLVDGYAEFCKHIFMPNFTSATVDAITVPKADFLDIILYSSAQIAKEHEAMPSGDPPPPADSYDWGIISIKGQAVNYEIPMNPITMMRNALGTESGGSGAHASFR</sequence>
<dbReference type="OrthoDB" id="415460at2759"/>